<dbReference type="AlphaFoldDB" id="A0A1T1APC5"/>
<proteinExistence type="predicted"/>
<accession>A0A1T1APC5</accession>
<name>A0A1T1APC5_RHOFE</name>
<dbReference type="EMBL" id="MTJN01000002">
    <property type="protein sequence ID" value="OOV05778.1"/>
    <property type="molecule type" value="Genomic_DNA"/>
</dbReference>
<dbReference type="STRING" id="28066.RF819_02800"/>
<dbReference type="Proteomes" id="UP000190750">
    <property type="component" value="Unassembled WGS sequence"/>
</dbReference>
<reference evidence="1 2" key="1">
    <citation type="submission" date="2017-01" db="EMBL/GenBank/DDBJ databases">
        <title>Genome sequencing of Rhodoferax fermentans JCM 7819.</title>
        <authorList>
            <person name="Kim Y.J."/>
            <person name="Farh M.E.-A."/>
            <person name="Yang D.-C."/>
        </authorList>
    </citation>
    <scope>NUCLEOTIDE SEQUENCE [LARGE SCALE GENOMIC DNA]</scope>
    <source>
        <strain evidence="1 2">JCM 7819</strain>
    </source>
</reference>
<evidence type="ECO:0000313" key="2">
    <source>
        <dbReference type="Proteomes" id="UP000190750"/>
    </source>
</evidence>
<protein>
    <submittedName>
        <fullName evidence="1">Uncharacterized protein</fullName>
    </submittedName>
</protein>
<evidence type="ECO:0000313" key="1">
    <source>
        <dbReference type="EMBL" id="OOV05778.1"/>
    </source>
</evidence>
<sequence length="70" mass="7736">MLCISTKESFMILQSGELYTLATDPMLILMARECEDVEDELELAALSAQRESTLLAAQAYTAARQSSQSF</sequence>
<comment type="caution">
    <text evidence="1">The sequence shown here is derived from an EMBL/GenBank/DDBJ whole genome shotgun (WGS) entry which is preliminary data.</text>
</comment>
<keyword evidence="2" id="KW-1185">Reference proteome</keyword>
<gene>
    <name evidence="1" type="ORF">RF819_02800</name>
</gene>
<organism evidence="1 2">
    <name type="scientific">Rhodoferax fermentans</name>
    <dbReference type="NCBI Taxonomy" id="28066"/>
    <lineage>
        <taxon>Bacteria</taxon>
        <taxon>Pseudomonadati</taxon>
        <taxon>Pseudomonadota</taxon>
        <taxon>Betaproteobacteria</taxon>
        <taxon>Burkholderiales</taxon>
        <taxon>Comamonadaceae</taxon>
        <taxon>Rhodoferax</taxon>
    </lineage>
</organism>